<evidence type="ECO:0000259" key="5">
    <source>
        <dbReference type="PROSITE" id="PS51891"/>
    </source>
</evidence>
<comment type="similarity">
    <text evidence="1">Belongs to the Gfa family.</text>
</comment>
<keyword evidence="3" id="KW-0862">Zinc</keyword>
<dbReference type="GO" id="GO:0046872">
    <property type="term" value="F:metal ion binding"/>
    <property type="evidence" value="ECO:0007669"/>
    <property type="project" value="UniProtKB-KW"/>
</dbReference>
<reference evidence="6 7" key="1">
    <citation type="submission" date="2014-04" db="EMBL/GenBank/DDBJ databases">
        <authorList>
            <consortium name="DOE Joint Genome Institute"/>
            <person name="Kuo A."/>
            <person name="Martino E."/>
            <person name="Perotto S."/>
            <person name="Kohler A."/>
            <person name="Nagy L.G."/>
            <person name="Floudas D."/>
            <person name="Copeland A."/>
            <person name="Barry K.W."/>
            <person name="Cichocki N."/>
            <person name="Veneault-Fourrey C."/>
            <person name="LaButti K."/>
            <person name="Lindquist E.A."/>
            <person name="Lipzen A."/>
            <person name="Lundell T."/>
            <person name="Morin E."/>
            <person name="Murat C."/>
            <person name="Sun H."/>
            <person name="Tunlid A."/>
            <person name="Henrissat B."/>
            <person name="Grigoriev I.V."/>
            <person name="Hibbett D.S."/>
            <person name="Martin F."/>
            <person name="Nordberg H.P."/>
            <person name="Cantor M.N."/>
            <person name="Hua S.X."/>
        </authorList>
    </citation>
    <scope>NUCLEOTIDE SEQUENCE [LARGE SCALE GENOMIC DNA]</scope>
    <source>
        <strain evidence="6 7">Zn</strain>
    </source>
</reference>
<accession>A0A0C3CWJ1</accession>
<evidence type="ECO:0000256" key="2">
    <source>
        <dbReference type="ARBA" id="ARBA00022723"/>
    </source>
</evidence>
<dbReference type="Proteomes" id="UP000054321">
    <property type="component" value="Unassembled WGS sequence"/>
</dbReference>
<sequence length="164" mass="18101">MAVSGSLTDAPFEVAGSCLCGGVQYMSSSLPTAVTHCHCLSCRKLSGSSFLPFADFPATSITFRSTKTLKSNQHSDIAIRTHCTECGSPITMQYFCQPEIIGITVGTINEESMGDNVSVLSGRKRVYTKEGKKARWWKIPNDSMENFDTFSPSFQELLHNWKEN</sequence>
<keyword evidence="7" id="KW-1185">Reference proteome</keyword>
<evidence type="ECO:0000313" key="6">
    <source>
        <dbReference type="EMBL" id="KIN03364.1"/>
    </source>
</evidence>
<protein>
    <recommendedName>
        <fullName evidence="5">CENP-V/GFA domain-containing protein</fullName>
    </recommendedName>
</protein>
<evidence type="ECO:0000313" key="7">
    <source>
        <dbReference type="Proteomes" id="UP000054321"/>
    </source>
</evidence>
<dbReference type="EMBL" id="KN832873">
    <property type="protein sequence ID" value="KIN03364.1"/>
    <property type="molecule type" value="Genomic_DNA"/>
</dbReference>
<keyword evidence="4" id="KW-0456">Lyase</keyword>
<gene>
    <name evidence="6" type="ORF">OIDMADRAFT_158091</name>
</gene>
<name>A0A0C3CWJ1_OIDMZ</name>
<dbReference type="PANTHER" id="PTHR33337">
    <property type="entry name" value="GFA DOMAIN-CONTAINING PROTEIN"/>
    <property type="match status" value="1"/>
</dbReference>
<reference evidence="7" key="2">
    <citation type="submission" date="2015-01" db="EMBL/GenBank/DDBJ databases">
        <title>Evolutionary Origins and Diversification of the Mycorrhizal Mutualists.</title>
        <authorList>
            <consortium name="DOE Joint Genome Institute"/>
            <consortium name="Mycorrhizal Genomics Consortium"/>
            <person name="Kohler A."/>
            <person name="Kuo A."/>
            <person name="Nagy L.G."/>
            <person name="Floudas D."/>
            <person name="Copeland A."/>
            <person name="Barry K.W."/>
            <person name="Cichocki N."/>
            <person name="Veneault-Fourrey C."/>
            <person name="LaButti K."/>
            <person name="Lindquist E.A."/>
            <person name="Lipzen A."/>
            <person name="Lundell T."/>
            <person name="Morin E."/>
            <person name="Murat C."/>
            <person name="Riley R."/>
            <person name="Ohm R."/>
            <person name="Sun H."/>
            <person name="Tunlid A."/>
            <person name="Henrissat B."/>
            <person name="Grigoriev I.V."/>
            <person name="Hibbett D.S."/>
            <person name="Martin F."/>
        </authorList>
    </citation>
    <scope>NUCLEOTIDE SEQUENCE [LARGE SCALE GENOMIC DNA]</scope>
    <source>
        <strain evidence="7">Zn</strain>
    </source>
</reference>
<dbReference type="Pfam" id="PF04828">
    <property type="entry name" value="GFA"/>
    <property type="match status" value="1"/>
</dbReference>
<dbReference type="AlphaFoldDB" id="A0A0C3CWJ1"/>
<dbReference type="GO" id="GO:0016846">
    <property type="term" value="F:carbon-sulfur lyase activity"/>
    <property type="evidence" value="ECO:0007669"/>
    <property type="project" value="InterPro"/>
</dbReference>
<evidence type="ECO:0000256" key="3">
    <source>
        <dbReference type="ARBA" id="ARBA00022833"/>
    </source>
</evidence>
<dbReference type="OrthoDB" id="6329284at2759"/>
<dbReference type="HOGENOM" id="CLU_055491_4_0_1"/>
<keyword evidence="2" id="KW-0479">Metal-binding</keyword>
<dbReference type="InParanoid" id="A0A0C3CWJ1"/>
<dbReference type="PANTHER" id="PTHR33337:SF40">
    <property type="entry name" value="CENP-V_GFA DOMAIN-CONTAINING PROTEIN-RELATED"/>
    <property type="match status" value="1"/>
</dbReference>
<dbReference type="InterPro" id="IPR011057">
    <property type="entry name" value="Mss4-like_sf"/>
</dbReference>
<dbReference type="STRING" id="913774.A0A0C3CWJ1"/>
<evidence type="ECO:0000256" key="1">
    <source>
        <dbReference type="ARBA" id="ARBA00005495"/>
    </source>
</evidence>
<organism evidence="6 7">
    <name type="scientific">Oidiodendron maius (strain Zn)</name>
    <dbReference type="NCBI Taxonomy" id="913774"/>
    <lineage>
        <taxon>Eukaryota</taxon>
        <taxon>Fungi</taxon>
        <taxon>Dikarya</taxon>
        <taxon>Ascomycota</taxon>
        <taxon>Pezizomycotina</taxon>
        <taxon>Leotiomycetes</taxon>
        <taxon>Leotiomycetes incertae sedis</taxon>
        <taxon>Myxotrichaceae</taxon>
        <taxon>Oidiodendron</taxon>
    </lineage>
</organism>
<dbReference type="SUPFAM" id="SSF51316">
    <property type="entry name" value="Mss4-like"/>
    <property type="match status" value="1"/>
</dbReference>
<evidence type="ECO:0000256" key="4">
    <source>
        <dbReference type="ARBA" id="ARBA00023239"/>
    </source>
</evidence>
<proteinExistence type="inferred from homology"/>
<feature type="domain" description="CENP-V/GFA" evidence="5">
    <location>
        <begin position="14"/>
        <end position="148"/>
    </location>
</feature>
<dbReference type="InterPro" id="IPR006913">
    <property type="entry name" value="CENP-V/GFA"/>
</dbReference>
<dbReference type="PROSITE" id="PS51891">
    <property type="entry name" value="CENP_V_GFA"/>
    <property type="match status" value="1"/>
</dbReference>
<dbReference type="Gene3D" id="3.90.1590.10">
    <property type="entry name" value="glutathione-dependent formaldehyde- activating enzyme (gfa)"/>
    <property type="match status" value="1"/>
</dbReference>